<organism evidence="3">
    <name type="scientific">Schizophyllum commune (strain H4-8 / FGSC 9210)</name>
    <name type="common">Split gill fungus</name>
    <dbReference type="NCBI Taxonomy" id="578458"/>
    <lineage>
        <taxon>Eukaryota</taxon>
        <taxon>Fungi</taxon>
        <taxon>Dikarya</taxon>
        <taxon>Basidiomycota</taxon>
        <taxon>Agaricomycotina</taxon>
        <taxon>Agaricomycetes</taxon>
        <taxon>Agaricomycetidae</taxon>
        <taxon>Agaricales</taxon>
        <taxon>Schizophyllaceae</taxon>
        <taxon>Schizophyllum</taxon>
    </lineage>
</organism>
<dbReference type="VEuPathDB" id="FungiDB:SCHCODRAFT_02691053"/>
<evidence type="ECO:0000313" key="3">
    <source>
        <dbReference type="Proteomes" id="UP000007431"/>
    </source>
</evidence>
<dbReference type="eggNOG" id="ENOG502SJGY">
    <property type="taxonomic scope" value="Eukaryota"/>
</dbReference>
<feature type="region of interest" description="Disordered" evidence="1">
    <location>
        <begin position="1"/>
        <end position="62"/>
    </location>
</feature>
<evidence type="ECO:0000313" key="2">
    <source>
        <dbReference type="EMBL" id="EFI94795.1"/>
    </source>
</evidence>
<dbReference type="EMBL" id="GL377309">
    <property type="protein sequence ID" value="EFI94795.1"/>
    <property type="molecule type" value="Genomic_DNA"/>
</dbReference>
<dbReference type="OMA" id="NTPPPHY"/>
<evidence type="ECO:0000256" key="1">
    <source>
        <dbReference type="SAM" id="MobiDB-lite"/>
    </source>
</evidence>
<reference evidence="2 3" key="1">
    <citation type="journal article" date="2010" name="Nat. Biotechnol.">
        <title>Genome sequence of the model mushroom Schizophyllum commune.</title>
        <authorList>
            <person name="Ohm R.A."/>
            <person name="de Jong J.F."/>
            <person name="Lugones L.G."/>
            <person name="Aerts A."/>
            <person name="Kothe E."/>
            <person name="Stajich J.E."/>
            <person name="de Vries R.P."/>
            <person name="Record E."/>
            <person name="Levasseur A."/>
            <person name="Baker S.E."/>
            <person name="Bartholomew K.A."/>
            <person name="Coutinho P.M."/>
            <person name="Erdmann S."/>
            <person name="Fowler T.J."/>
            <person name="Gathman A.C."/>
            <person name="Lombard V."/>
            <person name="Henrissat B."/>
            <person name="Knabe N."/>
            <person name="Kuees U."/>
            <person name="Lilly W.W."/>
            <person name="Lindquist E."/>
            <person name="Lucas S."/>
            <person name="Magnuson J.K."/>
            <person name="Piumi F."/>
            <person name="Raudaskoski M."/>
            <person name="Salamov A."/>
            <person name="Schmutz J."/>
            <person name="Schwarze F.W.M.R."/>
            <person name="vanKuyk P.A."/>
            <person name="Horton J.S."/>
            <person name="Grigoriev I.V."/>
            <person name="Woesten H.A.B."/>
        </authorList>
    </citation>
    <scope>NUCLEOTIDE SEQUENCE [LARGE SCALE GENOMIC DNA]</scope>
    <source>
        <strain evidence="3">H4-8 / FGSC 9210</strain>
    </source>
</reference>
<dbReference type="RefSeq" id="XP_003029698.1">
    <property type="nucleotide sequence ID" value="XM_003029652.1"/>
</dbReference>
<dbReference type="OrthoDB" id="3252135at2759"/>
<dbReference type="HOGENOM" id="CLU_049916_0_0_1"/>
<dbReference type="GeneID" id="9594046"/>
<dbReference type="InParanoid" id="D8QBQ1"/>
<name>D8QBQ1_SCHCM</name>
<gene>
    <name evidence="2" type="ORF">SCHCODRAFT_236509</name>
</gene>
<dbReference type="KEGG" id="scm:SCHCO_02691053"/>
<feature type="compositionally biased region" description="Low complexity" evidence="1">
    <location>
        <begin position="7"/>
        <end position="28"/>
    </location>
</feature>
<protein>
    <recommendedName>
        <fullName evidence="4">Arrestin-like N-terminal domain-containing protein</fullName>
    </recommendedName>
</protein>
<proteinExistence type="predicted"/>
<keyword evidence="3" id="KW-1185">Reference proteome</keyword>
<accession>D8QBQ1</accession>
<sequence length="461" mass="50329">MATVQDASTSILAPPATTSSAPDASSATLPPPSHPAIHDATILPPYSPARDAPPYTPAARDDERVLLAQPRRNERDRPPTGHFLQQSGPISLVLYDQAEGATTPLFRQRADVRGTVGLAPRLRERASEVVVRIEGRLELAYSGGSAQTTRTVDDCYTIWSADAAEGSSMPPSEVGFCVPLPNGYAGSDGKTYTLPPSFLWVQHGTAGVFVRSYYRLRVLVYERPHGPFGLLAGSRRMLVPFDYRPRTRPVAPFFPLSCFFSTVKHMPEEWEETALVVEPAAGSKLGCVQCQLFLPAVKVFALSDKIPFHVLLSGRVDALRAFVPLDEVPSPSDCRKGKVRPGGVGAVRISIVREVIVEVRSTRIVRSERIGEGRIWPVPPTVLAMEDASKRAVEDCPCENADWEGELACRKDIITGGFTASGLWVQDVILLELTPLVPGTMQSVRKRVPIRLTTEPYTEPD</sequence>
<dbReference type="Proteomes" id="UP000007431">
    <property type="component" value="Unassembled WGS sequence"/>
</dbReference>
<dbReference type="STRING" id="578458.D8QBQ1"/>
<evidence type="ECO:0008006" key="4">
    <source>
        <dbReference type="Google" id="ProtNLM"/>
    </source>
</evidence>
<dbReference type="AlphaFoldDB" id="D8QBQ1"/>